<dbReference type="PROSITE" id="PS50005">
    <property type="entry name" value="TPR"/>
    <property type="match status" value="1"/>
</dbReference>
<dbReference type="Proteomes" id="UP000241247">
    <property type="component" value="Unassembled WGS sequence"/>
</dbReference>
<dbReference type="InterPro" id="IPR011990">
    <property type="entry name" value="TPR-like_helical_dom_sf"/>
</dbReference>
<feature type="repeat" description="TPR" evidence="1">
    <location>
        <begin position="115"/>
        <end position="148"/>
    </location>
</feature>
<evidence type="ECO:0000256" key="2">
    <source>
        <dbReference type="SAM" id="SignalP"/>
    </source>
</evidence>
<reference evidence="3 4" key="1">
    <citation type="submission" date="2018-04" db="EMBL/GenBank/DDBJ databases">
        <title>Genomic Encyclopedia of Type Strains, Phase IV (KMG-IV): sequencing the most valuable type-strain genomes for metagenomic binning, comparative biology and taxonomic classification.</title>
        <authorList>
            <person name="Goeker M."/>
        </authorList>
    </citation>
    <scope>NUCLEOTIDE SEQUENCE [LARGE SCALE GENOMIC DNA]</scope>
    <source>
        <strain evidence="3 4">DSM 7138</strain>
    </source>
</reference>
<organism evidence="3 4">
    <name type="scientific">Mycoplana dimorpha</name>
    <dbReference type="NCBI Taxonomy" id="28320"/>
    <lineage>
        <taxon>Bacteria</taxon>
        <taxon>Pseudomonadati</taxon>
        <taxon>Pseudomonadota</taxon>
        <taxon>Alphaproteobacteria</taxon>
        <taxon>Hyphomicrobiales</taxon>
        <taxon>Rhizobiaceae</taxon>
        <taxon>Mycoplana</taxon>
    </lineage>
</organism>
<proteinExistence type="predicted"/>
<evidence type="ECO:0000256" key="1">
    <source>
        <dbReference type="PROSITE-ProRule" id="PRU00339"/>
    </source>
</evidence>
<keyword evidence="2" id="KW-0732">Signal</keyword>
<dbReference type="OrthoDB" id="8592798at2"/>
<dbReference type="Pfam" id="PF14559">
    <property type="entry name" value="TPR_19"/>
    <property type="match status" value="1"/>
</dbReference>
<evidence type="ECO:0000313" key="3">
    <source>
        <dbReference type="EMBL" id="PTM92688.1"/>
    </source>
</evidence>
<feature type="chain" id="PRO_5015456598" evidence="2">
    <location>
        <begin position="28"/>
        <end position="200"/>
    </location>
</feature>
<dbReference type="Gene3D" id="1.25.40.10">
    <property type="entry name" value="Tetratricopeptide repeat domain"/>
    <property type="match status" value="1"/>
</dbReference>
<keyword evidence="4" id="KW-1185">Reference proteome</keyword>
<keyword evidence="1" id="KW-0802">TPR repeat</keyword>
<accession>A0A2T5B146</accession>
<protein>
    <submittedName>
        <fullName evidence="3">Tetratricopeptide repeat protein</fullName>
    </submittedName>
</protein>
<gene>
    <name evidence="3" type="ORF">C7449_107101</name>
</gene>
<dbReference type="AlphaFoldDB" id="A0A2T5B146"/>
<comment type="caution">
    <text evidence="3">The sequence shown here is derived from an EMBL/GenBank/DDBJ whole genome shotgun (WGS) entry which is preliminary data.</text>
</comment>
<dbReference type="SUPFAM" id="SSF48452">
    <property type="entry name" value="TPR-like"/>
    <property type="match status" value="1"/>
</dbReference>
<dbReference type="EMBL" id="PZZZ01000007">
    <property type="protein sequence ID" value="PTM92688.1"/>
    <property type="molecule type" value="Genomic_DNA"/>
</dbReference>
<dbReference type="RefSeq" id="WP_108004057.1">
    <property type="nucleotide sequence ID" value="NZ_JBHEEX010000004.1"/>
</dbReference>
<dbReference type="InterPro" id="IPR019734">
    <property type="entry name" value="TPR_rpt"/>
</dbReference>
<sequence>MPSQFLTRITCVAALATALAPAGIAFAADTGGGSPPAATPTTTTCTNGKIWSAERKMCLTPDQIKANSKNKNGTQKKSELKPDDILYEAAREFAYAGQYGSALDALEAAENQNDPRILNYYGFTYRKLGDVPRAMTYYREAIAQDANYILARSYMGQALIDQGDIQAARVQLVEIRDRGGENTWAYRSLLQSLGGERHTY</sequence>
<evidence type="ECO:0000313" key="4">
    <source>
        <dbReference type="Proteomes" id="UP000241247"/>
    </source>
</evidence>
<name>A0A2T5B146_MYCDI</name>
<feature type="signal peptide" evidence="2">
    <location>
        <begin position="1"/>
        <end position="27"/>
    </location>
</feature>